<dbReference type="EMBL" id="LAZR01056309">
    <property type="protein sequence ID" value="KKK74457.1"/>
    <property type="molecule type" value="Genomic_DNA"/>
</dbReference>
<comment type="caution">
    <text evidence="2">The sequence shown here is derived from an EMBL/GenBank/DDBJ whole genome shotgun (WGS) entry which is preliminary data.</text>
</comment>
<evidence type="ECO:0000313" key="2">
    <source>
        <dbReference type="EMBL" id="KKK74457.1"/>
    </source>
</evidence>
<reference evidence="2" key="1">
    <citation type="journal article" date="2015" name="Nature">
        <title>Complex archaea that bridge the gap between prokaryotes and eukaryotes.</title>
        <authorList>
            <person name="Spang A."/>
            <person name="Saw J.H."/>
            <person name="Jorgensen S.L."/>
            <person name="Zaremba-Niedzwiedzka K."/>
            <person name="Martijn J."/>
            <person name="Lind A.E."/>
            <person name="van Eijk R."/>
            <person name="Schleper C."/>
            <person name="Guy L."/>
            <person name="Ettema T.J."/>
        </authorList>
    </citation>
    <scope>NUCLEOTIDE SEQUENCE</scope>
</reference>
<proteinExistence type="predicted"/>
<keyword evidence="1" id="KW-1133">Transmembrane helix</keyword>
<evidence type="ECO:0000256" key="1">
    <source>
        <dbReference type="SAM" id="Phobius"/>
    </source>
</evidence>
<name>A0A0F8XZE5_9ZZZZ</name>
<gene>
    <name evidence="2" type="ORF">LCGC14_2883560</name>
</gene>
<accession>A0A0F8XZE5</accession>
<organism evidence="2">
    <name type="scientific">marine sediment metagenome</name>
    <dbReference type="NCBI Taxonomy" id="412755"/>
    <lineage>
        <taxon>unclassified sequences</taxon>
        <taxon>metagenomes</taxon>
        <taxon>ecological metagenomes</taxon>
    </lineage>
</organism>
<feature type="non-terminal residue" evidence="2">
    <location>
        <position position="66"/>
    </location>
</feature>
<keyword evidence="1" id="KW-0812">Transmembrane</keyword>
<protein>
    <submittedName>
        <fullName evidence="2">Uncharacterized protein</fullName>
    </submittedName>
</protein>
<sequence>MDLQETYRKAIGVVLIVASIVFGIWLCLWVMLYGGITQAVENSQVNNSAVVWGIIRAIFFGIGIIP</sequence>
<feature type="transmembrane region" description="Helical" evidence="1">
    <location>
        <begin position="12"/>
        <end position="36"/>
    </location>
</feature>
<dbReference type="AlphaFoldDB" id="A0A0F8XZE5"/>
<keyword evidence="1" id="KW-0472">Membrane</keyword>
<feature type="transmembrane region" description="Helical" evidence="1">
    <location>
        <begin position="48"/>
        <end position="65"/>
    </location>
</feature>